<comment type="caution">
    <text evidence="2">The sequence shown here is derived from an EMBL/GenBank/DDBJ whole genome shotgun (WGS) entry which is preliminary data.</text>
</comment>
<reference evidence="2 3" key="1">
    <citation type="submission" date="2018-08" db="EMBL/GenBank/DDBJ databases">
        <title>Genomic investigation of the strawberry pathogen Phytophthora fragariae indicates pathogenicity is determined by transcriptional variation in three key races.</title>
        <authorList>
            <person name="Adams T.M."/>
            <person name="Armitage A.D."/>
            <person name="Sobczyk M.K."/>
            <person name="Bates H.J."/>
            <person name="Dunwell J.M."/>
            <person name="Nellist C.F."/>
            <person name="Harrison R.J."/>
        </authorList>
    </citation>
    <scope>NUCLEOTIDE SEQUENCE [LARGE SCALE GENOMIC DNA]</scope>
    <source>
        <strain evidence="2 3">SCRP333</strain>
    </source>
</reference>
<feature type="region of interest" description="Disordered" evidence="1">
    <location>
        <begin position="45"/>
        <end position="71"/>
    </location>
</feature>
<evidence type="ECO:0000313" key="2">
    <source>
        <dbReference type="EMBL" id="KAE9302248.1"/>
    </source>
</evidence>
<keyword evidence="3" id="KW-1185">Reference proteome</keyword>
<sequence>MIGRGLLKAFGCLVQEERTHRWRLEEQAAWSWDDMMKRMGDLEAREAAGGGAKDQEEEEESTEAQAFGWCT</sequence>
<evidence type="ECO:0000256" key="1">
    <source>
        <dbReference type="SAM" id="MobiDB-lite"/>
    </source>
</evidence>
<accession>A0A6A4D949</accession>
<gene>
    <name evidence="2" type="ORF">PR003_g22318</name>
</gene>
<dbReference type="AlphaFoldDB" id="A0A6A4D949"/>
<organism evidence="2 3">
    <name type="scientific">Phytophthora rubi</name>
    <dbReference type="NCBI Taxonomy" id="129364"/>
    <lineage>
        <taxon>Eukaryota</taxon>
        <taxon>Sar</taxon>
        <taxon>Stramenopiles</taxon>
        <taxon>Oomycota</taxon>
        <taxon>Peronosporomycetes</taxon>
        <taxon>Peronosporales</taxon>
        <taxon>Peronosporaceae</taxon>
        <taxon>Phytophthora</taxon>
    </lineage>
</organism>
<protein>
    <submittedName>
        <fullName evidence="2">Uncharacterized protein</fullName>
    </submittedName>
</protein>
<dbReference type="EMBL" id="QXFT01002194">
    <property type="protein sequence ID" value="KAE9302248.1"/>
    <property type="molecule type" value="Genomic_DNA"/>
</dbReference>
<evidence type="ECO:0000313" key="3">
    <source>
        <dbReference type="Proteomes" id="UP000434957"/>
    </source>
</evidence>
<dbReference type="Proteomes" id="UP000434957">
    <property type="component" value="Unassembled WGS sequence"/>
</dbReference>
<name>A0A6A4D949_9STRA</name>
<proteinExistence type="predicted"/>